<evidence type="ECO:0000313" key="3">
    <source>
        <dbReference type="EMBL" id="MBB5059469.1"/>
    </source>
</evidence>
<name>A0A7W7ZGF8_9BACT</name>
<feature type="transmembrane region" description="Helical" evidence="1">
    <location>
        <begin position="297"/>
        <end position="313"/>
    </location>
</feature>
<feature type="transmembrane region" description="Helical" evidence="1">
    <location>
        <begin position="210"/>
        <end position="228"/>
    </location>
</feature>
<evidence type="ECO:0000259" key="2">
    <source>
        <dbReference type="Pfam" id="PF01757"/>
    </source>
</evidence>
<evidence type="ECO:0000256" key="1">
    <source>
        <dbReference type="SAM" id="Phobius"/>
    </source>
</evidence>
<feature type="transmembrane region" description="Helical" evidence="1">
    <location>
        <begin position="123"/>
        <end position="141"/>
    </location>
</feature>
<protein>
    <submittedName>
        <fullName evidence="3">Peptidoglycan/LPS O-acetylase OafA/YrhL</fullName>
    </submittedName>
</protein>
<feature type="domain" description="Acyltransferase 3" evidence="2">
    <location>
        <begin position="23"/>
        <end position="344"/>
    </location>
</feature>
<accession>A0A7W7ZGF8</accession>
<keyword evidence="4" id="KW-1185">Reference proteome</keyword>
<dbReference type="PANTHER" id="PTHR23028">
    <property type="entry name" value="ACETYLTRANSFERASE"/>
    <property type="match status" value="1"/>
</dbReference>
<feature type="transmembrane region" description="Helical" evidence="1">
    <location>
        <begin position="325"/>
        <end position="345"/>
    </location>
</feature>
<gene>
    <name evidence="3" type="ORF">HDF16_004195</name>
</gene>
<feature type="transmembrane region" description="Helical" evidence="1">
    <location>
        <begin position="180"/>
        <end position="198"/>
    </location>
</feature>
<feature type="transmembrane region" description="Helical" evidence="1">
    <location>
        <begin position="51"/>
        <end position="74"/>
    </location>
</feature>
<reference evidence="3 4" key="1">
    <citation type="submission" date="2020-08" db="EMBL/GenBank/DDBJ databases">
        <title>Genomic Encyclopedia of Type Strains, Phase IV (KMG-V): Genome sequencing to study the core and pangenomes of soil and plant-associated prokaryotes.</title>
        <authorList>
            <person name="Whitman W."/>
        </authorList>
    </citation>
    <scope>NUCLEOTIDE SEQUENCE [LARGE SCALE GENOMIC DNA]</scope>
    <source>
        <strain evidence="3 4">M8UP14</strain>
    </source>
</reference>
<dbReference type="RefSeq" id="WP_348641369.1">
    <property type="nucleotide sequence ID" value="NZ_JACHIP010000006.1"/>
</dbReference>
<proteinExistence type="predicted"/>
<dbReference type="AlphaFoldDB" id="A0A7W7ZGF8"/>
<dbReference type="InterPro" id="IPR002656">
    <property type="entry name" value="Acyl_transf_3_dom"/>
</dbReference>
<keyword evidence="1" id="KW-0812">Transmembrane</keyword>
<feature type="transmembrane region" description="Helical" evidence="1">
    <location>
        <begin position="240"/>
        <end position="258"/>
    </location>
</feature>
<evidence type="ECO:0000313" key="4">
    <source>
        <dbReference type="Proteomes" id="UP000540989"/>
    </source>
</evidence>
<feature type="transmembrane region" description="Helical" evidence="1">
    <location>
        <begin position="94"/>
        <end position="111"/>
    </location>
</feature>
<dbReference type="Proteomes" id="UP000540989">
    <property type="component" value="Unassembled WGS sequence"/>
</dbReference>
<feature type="transmembrane region" description="Helical" evidence="1">
    <location>
        <begin position="20"/>
        <end position="39"/>
    </location>
</feature>
<keyword evidence="1" id="KW-1133">Transmembrane helix</keyword>
<dbReference type="PANTHER" id="PTHR23028:SF134">
    <property type="entry name" value="PUTATIVE (AFU_ORTHOLOGUE AFUA_4G08520)-RELATED"/>
    <property type="match status" value="1"/>
</dbReference>
<comment type="caution">
    <text evidence="3">The sequence shown here is derived from an EMBL/GenBank/DDBJ whole genome shotgun (WGS) entry which is preliminary data.</text>
</comment>
<dbReference type="InterPro" id="IPR050879">
    <property type="entry name" value="Acyltransferase_3"/>
</dbReference>
<feature type="transmembrane region" description="Helical" evidence="1">
    <location>
        <begin position="153"/>
        <end position="173"/>
    </location>
</feature>
<keyword evidence="1" id="KW-0472">Membrane</keyword>
<feature type="transmembrane region" description="Helical" evidence="1">
    <location>
        <begin position="264"/>
        <end position="285"/>
    </location>
</feature>
<organism evidence="3 4">
    <name type="scientific">Granulicella aggregans</name>
    <dbReference type="NCBI Taxonomy" id="474949"/>
    <lineage>
        <taxon>Bacteria</taxon>
        <taxon>Pseudomonadati</taxon>
        <taxon>Acidobacteriota</taxon>
        <taxon>Terriglobia</taxon>
        <taxon>Terriglobales</taxon>
        <taxon>Acidobacteriaceae</taxon>
        <taxon>Granulicella</taxon>
    </lineage>
</organism>
<dbReference type="EMBL" id="JACHIP010000006">
    <property type="protein sequence ID" value="MBB5059469.1"/>
    <property type="molecule type" value="Genomic_DNA"/>
</dbReference>
<dbReference type="GO" id="GO:0016747">
    <property type="term" value="F:acyltransferase activity, transferring groups other than amino-acyl groups"/>
    <property type="evidence" value="ECO:0007669"/>
    <property type="project" value="InterPro"/>
</dbReference>
<dbReference type="Pfam" id="PF01757">
    <property type="entry name" value="Acyl_transf_3"/>
    <property type="match status" value="1"/>
</dbReference>
<sequence length="360" mass="39721">MGNLEAAGHRPKAGGQKPHFVVLDGLRGVAAICVVIFHFSEMVIWDYSKLWIGHGYLAVDFFFCLSGFVIGYAYDDRIATMGLGSFFKARLIRLHPLVVFGSVLGLIAFYANPFGVPPGYGPGKMALVFAASVLMVPYGAIHDGGRSLFGLNAPSWSLFWEYVANFIFAIALYRIRRGALIVLTLVMAAVLCWASHRAGNLYGGWSLRSFWDGGVRIAFAFPAGLLVYRMGWRLRSRLGFAGLSILLVLILAMPYAQGAWIREAVVIIVGFPLLVALGAGTTVTPKMERLCRISGDLSYPLYMTHYAVIWIWGDYAGKHHFVNGSLWAAVALGVCIMLAFAWAVFKLYDEPVRRYLRAKS</sequence>